<keyword evidence="4" id="KW-0949">S-adenosyl-L-methionine</keyword>
<evidence type="ECO:0000259" key="9">
    <source>
        <dbReference type="PROSITE" id="PS51918"/>
    </source>
</evidence>
<evidence type="ECO:0000259" key="8">
    <source>
        <dbReference type="PROSITE" id="PS51332"/>
    </source>
</evidence>
<dbReference type="PROSITE" id="PS51918">
    <property type="entry name" value="RADICAL_SAM"/>
    <property type="match status" value="1"/>
</dbReference>
<organism evidence="10 11">
    <name type="scientific">Kordia periserrulae</name>
    <dbReference type="NCBI Taxonomy" id="701523"/>
    <lineage>
        <taxon>Bacteria</taxon>
        <taxon>Pseudomonadati</taxon>
        <taxon>Bacteroidota</taxon>
        <taxon>Flavobacteriia</taxon>
        <taxon>Flavobacteriales</taxon>
        <taxon>Flavobacteriaceae</taxon>
        <taxon>Kordia</taxon>
    </lineage>
</organism>
<protein>
    <submittedName>
        <fullName evidence="10">Radical SAM superfamily enzyme YgiQ (UPF0313 family)</fullName>
    </submittedName>
</protein>
<accession>A0A2T6C6J6</accession>
<feature type="domain" description="Radical SAM core" evidence="9">
    <location>
        <begin position="199"/>
        <end position="417"/>
    </location>
</feature>
<dbReference type="InterPro" id="IPR023404">
    <property type="entry name" value="rSAM_horseshoe"/>
</dbReference>
<keyword evidence="7" id="KW-0411">Iron-sulfur</keyword>
<dbReference type="GO" id="GO:0051539">
    <property type="term" value="F:4 iron, 4 sulfur cluster binding"/>
    <property type="evidence" value="ECO:0007669"/>
    <property type="project" value="UniProtKB-KW"/>
</dbReference>
<sequence>MSIAKSDKMSILLTHTYYLYEDAKEQRIMRPYAPLGLLYISSYLNEHQVENHVYDSTFYSKQEQLDFIKATQPKVVAIYTNLMTKINVISLVQILKTEAAYGFPTIILGGPDITYNCKNYLNTGADFLIIGEGEQTTLELYQAIINGENVSEIHGIAYLENGEVVKTPARMRMKSLKELPLPNRAAIPVEKYLDAWKTYHGKSSMTVSTQRGCPYTCKWCSTAVYGQSYRRRPADMVAAELKLLKDTYNPDGIWFVDDVFTVSHKWLEQFHEEVIKQDAIIPFECITRAERLNDNVLQLLKEAGCFRIWIGAESGSQKIIDAMDRRVDVDVVKTAIQKTNALGMESGTFIMVGYPGEDEQDINETIDYLKAANPTHFTITVAYPIKGTSLYNEIEDKITVQPEWNTSTDRDIDFTRTYSRKFYDFAVRRIVNEVNYNKELRKGKDKSLLTTIKLKTKSLLAQTAMKLYK</sequence>
<dbReference type="SFLD" id="SFLDS00029">
    <property type="entry name" value="Radical_SAM"/>
    <property type="match status" value="1"/>
</dbReference>
<reference evidence="10 11" key="1">
    <citation type="submission" date="2018-04" db="EMBL/GenBank/DDBJ databases">
        <title>Genomic Encyclopedia of Archaeal and Bacterial Type Strains, Phase II (KMG-II): from individual species to whole genera.</title>
        <authorList>
            <person name="Goeker M."/>
        </authorList>
    </citation>
    <scope>NUCLEOTIDE SEQUENCE [LARGE SCALE GENOMIC DNA]</scope>
    <source>
        <strain evidence="10 11">DSM 25731</strain>
    </source>
</reference>
<dbReference type="EMBL" id="QBKT01000001">
    <property type="protein sequence ID" value="PTX63886.1"/>
    <property type="molecule type" value="Genomic_DNA"/>
</dbReference>
<keyword evidence="5" id="KW-0479">Metal-binding</keyword>
<evidence type="ECO:0000313" key="11">
    <source>
        <dbReference type="Proteomes" id="UP000244090"/>
    </source>
</evidence>
<dbReference type="Gene3D" id="3.80.30.20">
    <property type="entry name" value="tm_1862 like domain"/>
    <property type="match status" value="1"/>
</dbReference>
<dbReference type="InterPro" id="IPR006158">
    <property type="entry name" value="Cobalamin-bd"/>
</dbReference>
<keyword evidence="3" id="KW-0808">Transferase</keyword>
<evidence type="ECO:0000256" key="2">
    <source>
        <dbReference type="ARBA" id="ARBA00022603"/>
    </source>
</evidence>
<keyword evidence="6" id="KW-0408">Iron</keyword>
<dbReference type="GO" id="GO:0031419">
    <property type="term" value="F:cobalamin binding"/>
    <property type="evidence" value="ECO:0007669"/>
    <property type="project" value="InterPro"/>
</dbReference>
<dbReference type="PANTHER" id="PTHR43409:SF7">
    <property type="entry name" value="BLL1977 PROTEIN"/>
    <property type="match status" value="1"/>
</dbReference>
<dbReference type="Gene3D" id="3.40.50.280">
    <property type="entry name" value="Cobalamin-binding domain"/>
    <property type="match status" value="1"/>
</dbReference>
<dbReference type="InterPro" id="IPR058240">
    <property type="entry name" value="rSAM_sf"/>
</dbReference>
<dbReference type="GO" id="GO:0003824">
    <property type="term" value="F:catalytic activity"/>
    <property type="evidence" value="ECO:0007669"/>
    <property type="project" value="InterPro"/>
</dbReference>
<dbReference type="AlphaFoldDB" id="A0A2T6C6J6"/>
<dbReference type="InterPro" id="IPR051198">
    <property type="entry name" value="BchE-like"/>
</dbReference>
<dbReference type="SFLD" id="SFLDG01123">
    <property type="entry name" value="methyltransferase_(Class_B)"/>
    <property type="match status" value="1"/>
</dbReference>
<dbReference type="InterPro" id="IPR034466">
    <property type="entry name" value="Methyltransferase_Class_B"/>
</dbReference>
<keyword evidence="11" id="KW-1185">Reference proteome</keyword>
<dbReference type="CDD" id="cd01335">
    <property type="entry name" value="Radical_SAM"/>
    <property type="match status" value="1"/>
</dbReference>
<comment type="caution">
    <text evidence="10">The sequence shown here is derived from an EMBL/GenBank/DDBJ whole genome shotgun (WGS) entry which is preliminary data.</text>
</comment>
<evidence type="ECO:0000256" key="1">
    <source>
        <dbReference type="ARBA" id="ARBA00001966"/>
    </source>
</evidence>
<feature type="domain" description="B12-binding" evidence="8">
    <location>
        <begin position="9"/>
        <end position="151"/>
    </location>
</feature>
<dbReference type="PANTHER" id="PTHR43409">
    <property type="entry name" value="ANAEROBIC MAGNESIUM-PROTOPORPHYRIN IX MONOMETHYL ESTER CYCLASE-RELATED"/>
    <property type="match status" value="1"/>
</dbReference>
<dbReference type="InterPro" id="IPR007197">
    <property type="entry name" value="rSAM"/>
</dbReference>
<dbReference type="Pfam" id="PF02310">
    <property type="entry name" value="B12-binding"/>
    <property type="match status" value="1"/>
</dbReference>
<name>A0A2T6C6J6_9FLAO</name>
<dbReference type="CDD" id="cd02068">
    <property type="entry name" value="radical_SAM_B12_BD"/>
    <property type="match status" value="1"/>
</dbReference>
<dbReference type="GO" id="GO:0005829">
    <property type="term" value="C:cytosol"/>
    <property type="evidence" value="ECO:0007669"/>
    <property type="project" value="TreeGrafter"/>
</dbReference>
<keyword evidence="2" id="KW-0489">Methyltransferase</keyword>
<evidence type="ECO:0000256" key="7">
    <source>
        <dbReference type="ARBA" id="ARBA00023014"/>
    </source>
</evidence>
<evidence type="ECO:0000256" key="3">
    <source>
        <dbReference type="ARBA" id="ARBA00022679"/>
    </source>
</evidence>
<evidence type="ECO:0000256" key="5">
    <source>
        <dbReference type="ARBA" id="ARBA00022723"/>
    </source>
</evidence>
<dbReference type="GO" id="GO:0046872">
    <property type="term" value="F:metal ion binding"/>
    <property type="evidence" value="ECO:0007669"/>
    <property type="project" value="UniProtKB-KW"/>
</dbReference>
<gene>
    <name evidence="10" type="ORF">C8N46_101495</name>
</gene>
<evidence type="ECO:0000313" key="10">
    <source>
        <dbReference type="EMBL" id="PTX63886.1"/>
    </source>
</evidence>
<dbReference type="SUPFAM" id="SSF102114">
    <property type="entry name" value="Radical SAM enzymes"/>
    <property type="match status" value="1"/>
</dbReference>
<dbReference type="SMART" id="SM00729">
    <property type="entry name" value="Elp3"/>
    <property type="match status" value="1"/>
</dbReference>
<dbReference type="Pfam" id="PF04055">
    <property type="entry name" value="Radical_SAM"/>
    <property type="match status" value="1"/>
</dbReference>
<dbReference type="SFLD" id="SFLDG01082">
    <property type="entry name" value="B12-binding_domain_containing"/>
    <property type="match status" value="1"/>
</dbReference>
<dbReference type="Proteomes" id="UP000244090">
    <property type="component" value="Unassembled WGS sequence"/>
</dbReference>
<proteinExistence type="predicted"/>
<dbReference type="InterPro" id="IPR006638">
    <property type="entry name" value="Elp3/MiaA/NifB-like_rSAM"/>
</dbReference>
<evidence type="ECO:0000256" key="6">
    <source>
        <dbReference type="ARBA" id="ARBA00023004"/>
    </source>
</evidence>
<comment type="cofactor">
    <cofactor evidence="1">
        <name>[4Fe-4S] cluster</name>
        <dbReference type="ChEBI" id="CHEBI:49883"/>
    </cofactor>
</comment>
<dbReference type="PROSITE" id="PS51332">
    <property type="entry name" value="B12_BINDING"/>
    <property type="match status" value="1"/>
</dbReference>
<evidence type="ECO:0000256" key="4">
    <source>
        <dbReference type="ARBA" id="ARBA00022691"/>
    </source>
</evidence>